<dbReference type="CDD" id="cd00885">
    <property type="entry name" value="cinA"/>
    <property type="match status" value="1"/>
</dbReference>
<dbReference type="EMBL" id="UOFB01000421">
    <property type="protein sequence ID" value="VAW49987.1"/>
    <property type="molecule type" value="Genomic_DNA"/>
</dbReference>
<evidence type="ECO:0000259" key="1">
    <source>
        <dbReference type="SMART" id="SM00852"/>
    </source>
</evidence>
<evidence type="ECO:0000313" key="2">
    <source>
        <dbReference type="EMBL" id="VAW49987.1"/>
    </source>
</evidence>
<sequence>MNCNDRVRLLIIGDEILSGKRQDRHLAQANDLLKPRGLHICGVTILGDEPKRLTAFLQDSFAKDDLVFCFGGIGATPDDRTRQCAAKALSLPLERHPEAVSEIEAQFGEQAYPLRIRMAEFPKGAAIIPNEYNRVPSFSIQNHYFMPGFPVMAKPMMAWVLEHYGFENTTHQRIEKSIRLLNGHEADWIIFMEKFEKTFPDLRLFSLPSIHEDGSRSIELGVEGEKSEVQKGLKVLIQEAKSRGCVWHDN</sequence>
<dbReference type="SUPFAM" id="SSF53218">
    <property type="entry name" value="Molybdenum cofactor biosynthesis proteins"/>
    <property type="match status" value="1"/>
</dbReference>
<dbReference type="PANTHER" id="PTHR13939:SF0">
    <property type="entry name" value="NMN AMIDOHYDROLASE-LIKE PROTEIN YFAY"/>
    <property type="match status" value="1"/>
</dbReference>
<dbReference type="InterPro" id="IPR001453">
    <property type="entry name" value="MoaB/Mog_dom"/>
</dbReference>
<protein>
    <submittedName>
        <fullName evidence="2">ADP-ribose pyrophosphatase of COG1058 family</fullName>
        <ecNumber evidence="2">3.6.1.13</ecNumber>
    </submittedName>
</protein>
<dbReference type="Gene3D" id="3.40.980.10">
    <property type="entry name" value="MoaB/Mog-like domain"/>
    <property type="match status" value="1"/>
</dbReference>
<name>A0A3B0WH72_9ZZZZ</name>
<organism evidence="2">
    <name type="scientific">hydrothermal vent metagenome</name>
    <dbReference type="NCBI Taxonomy" id="652676"/>
    <lineage>
        <taxon>unclassified sequences</taxon>
        <taxon>metagenomes</taxon>
        <taxon>ecological metagenomes</taxon>
    </lineage>
</organism>
<reference evidence="2" key="1">
    <citation type="submission" date="2018-06" db="EMBL/GenBank/DDBJ databases">
        <authorList>
            <person name="Zhirakovskaya E."/>
        </authorList>
    </citation>
    <scope>NUCLEOTIDE SEQUENCE</scope>
</reference>
<dbReference type="Pfam" id="PF00994">
    <property type="entry name" value="MoCF_biosynth"/>
    <property type="match status" value="1"/>
</dbReference>
<dbReference type="EC" id="3.6.1.13" evidence="2"/>
<dbReference type="SMART" id="SM00852">
    <property type="entry name" value="MoCF_biosynth"/>
    <property type="match status" value="1"/>
</dbReference>
<accession>A0A3B0WH72</accession>
<proteinExistence type="predicted"/>
<dbReference type="GO" id="GO:0047631">
    <property type="term" value="F:ADP-ribose diphosphatase activity"/>
    <property type="evidence" value="ECO:0007669"/>
    <property type="project" value="UniProtKB-EC"/>
</dbReference>
<gene>
    <name evidence="2" type="ORF">MNBD_GAMMA04-2128</name>
</gene>
<dbReference type="PANTHER" id="PTHR13939">
    <property type="entry name" value="NICOTINAMIDE-NUCLEOTIDE AMIDOHYDROLASE PNCC"/>
    <property type="match status" value="1"/>
</dbReference>
<feature type="domain" description="MoaB/Mog" evidence="1">
    <location>
        <begin position="8"/>
        <end position="168"/>
    </location>
</feature>
<dbReference type="AlphaFoldDB" id="A0A3B0WH72"/>
<keyword evidence="2" id="KW-0378">Hydrolase</keyword>
<dbReference type="InterPro" id="IPR050101">
    <property type="entry name" value="CinA"/>
</dbReference>
<dbReference type="InterPro" id="IPR036425">
    <property type="entry name" value="MoaB/Mog-like_dom_sf"/>
</dbReference>